<evidence type="ECO:0000313" key="2">
    <source>
        <dbReference type="Proteomes" id="UP000325255"/>
    </source>
</evidence>
<gene>
    <name evidence="1" type="ORF">F1189_23180</name>
</gene>
<comment type="caution">
    <text evidence="1">The sequence shown here is derived from an EMBL/GenBank/DDBJ whole genome shotgun (WGS) entry which is preliminary data.</text>
</comment>
<protein>
    <recommendedName>
        <fullName evidence="3">KOW domain-containing protein</fullName>
    </recommendedName>
</protein>
<sequence length="59" mass="6162">MASFRKGQRVSVTRKGKTVEGKFVGEEDAGAGRGGGIWIEVDLGEGKTTRARPAQVSAA</sequence>
<dbReference type="AlphaFoldDB" id="A0A5M6IN32"/>
<dbReference type="Proteomes" id="UP000325255">
    <property type="component" value="Unassembled WGS sequence"/>
</dbReference>
<reference evidence="1 2" key="1">
    <citation type="submission" date="2019-09" db="EMBL/GenBank/DDBJ databases">
        <title>Genome sequence of Rhodovastum atsumiense, a diverse member of the Acetobacteraceae family of non-sulfur purple photosynthetic bacteria.</title>
        <authorList>
            <person name="Meyer T."/>
            <person name="Kyndt J."/>
        </authorList>
    </citation>
    <scope>NUCLEOTIDE SEQUENCE [LARGE SCALE GENOMIC DNA]</scope>
    <source>
        <strain evidence="1 2">DSM 21279</strain>
    </source>
</reference>
<evidence type="ECO:0000313" key="1">
    <source>
        <dbReference type="EMBL" id="KAA5609666.1"/>
    </source>
</evidence>
<organism evidence="1 2">
    <name type="scientific">Rhodovastum atsumiense</name>
    <dbReference type="NCBI Taxonomy" id="504468"/>
    <lineage>
        <taxon>Bacteria</taxon>
        <taxon>Pseudomonadati</taxon>
        <taxon>Pseudomonadota</taxon>
        <taxon>Alphaproteobacteria</taxon>
        <taxon>Acetobacterales</taxon>
        <taxon>Acetobacteraceae</taxon>
        <taxon>Rhodovastum</taxon>
    </lineage>
</organism>
<accession>A0A5M6IN32</accession>
<dbReference type="EMBL" id="VWPK01000046">
    <property type="protein sequence ID" value="KAA5609666.1"/>
    <property type="molecule type" value="Genomic_DNA"/>
</dbReference>
<proteinExistence type="predicted"/>
<name>A0A5M6IN32_9PROT</name>
<keyword evidence="2" id="KW-1185">Reference proteome</keyword>
<dbReference type="RefSeq" id="WP_150043294.1">
    <property type="nucleotide sequence ID" value="NZ_OW485608.1"/>
</dbReference>
<evidence type="ECO:0008006" key="3">
    <source>
        <dbReference type="Google" id="ProtNLM"/>
    </source>
</evidence>